<keyword evidence="1" id="KW-0175">Coiled coil</keyword>
<accession>A0A1E7QAF3</accession>
<sequence>MNTSLLTELESAIQHLIQHNTELKTELAKLQEQHENLQLDVMEKDEQQQTITSRLETLLKLTSDNTANVG</sequence>
<protein>
    <recommendedName>
        <fullName evidence="4">DUF904 domain-containing protein</fullName>
    </recommendedName>
</protein>
<dbReference type="AlphaFoldDB" id="A0A1E7QAF3"/>
<evidence type="ECO:0000313" key="3">
    <source>
        <dbReference type="Proteomes" id="UP000242258"/>
    </source>
</evidence>
<comment type="caution">
    <text evidence="2">The sequence shown here is derived from an EMBL/GenBank/DDBJ whole genome shotgun (WGS) entry which is preliminary data.</text>
</comment>
<dbReference type="EMBL" id="MKEK01000001">
    <property type="protein sequence ID" value="OEY71023.1"/>
    <property type="molecule type" value="Genomic_DNA"/>
</dbReference>
<evidence type="ECO:0008006" key="4">
    <source>
        <dbReference type="Google" id="ProtNLM"/>
    </source>
</evidence>
<dbReference type="RefSeq" id="WP_070050787.1">
    <property type="nucleotide sequence ID" value="NZ_CBCSDO010000004.1"/>
</dbReference>
<feature type="coiled-coil region" evidence="1">
    <location>
        <begin position="6"/>
        <end position="47"/>
    </location>
</feature>
<organism evidence="2 3">
    <name type="scientific">Rheinheimera salexigens</name>
    <dbReference type="NCBI Taxonomy" id="1628148"/>
    <lineage>
        <taxon>Bacteria</taxon>
        <taxon>Pseudomonadati</taxon>
        <taxon>Pseudomonadota</taxon>
        <taxon>Gammaproteobacteria</taxon>
        <taxon>Chromatiales</taxon>
        <taxon>Chromatiaceae</taxon>
        <taxon>Rheinheimera</taxon>
    </lineage>
</organism>
<evidence type="ECO:0000256" key="1">
    <source>
        <dbReference type="SAM" id="Coils"/>
    </source>
</evidence>
<keyword evidence="3" id="KW-1185">Reference proteome</keyword>
<reference evidence="3" key="1">
    <citation type="submission" date="2016-09" db="EMBL/GenBank/DDBJ databases">
        <authorList>
            <person name="Wan X."/>
            <person name="Hou S."/>
        </authorList>
    </citation>
    <scope>NUCLEOTIDE SEQUENCE [LARGE SCALE GENOMIC DNA]</scope>
    <source>
        <strain evidence="3">KH87</strain>
    </source>
</reference>
<dbReference type="OrthoDB" id="9982294at2"/>
<name>A0A1E7QAF3_9GAMM</name>
<evidence type="ECO:0000313" key="2">
    <source>
        <dbReference type="EMBL" id="OEY71023.1"/>
    </source>
</evidence>
<proteinExistence type="predicted"/>
<gene>
    <name evidence="2" type="ORF">BI198_08690</name>
</gene>
<dbReference type="Proteomes" id="UP000242258">
    <property type="component" value="Unassembled WGS sequence"/>
</dbReference>